<sequence>MGAGWRGGLRLHVGLAACVWYPFLLLRHYATEFPTIVFRTLAHQHSFPP</sequence>
<protein>
    <submittedName>
        <fullName evidence="1">Uncharacterized protein</fullName>
    </submittedName>
</protein>
<dbReference type="AlphaFoldDB" id="D7G0S8"/>
<dbReference type="EMBL" id="FN649760">
    <property type="protein sequence ID" value="CBJ26741.1"/>
    <property type="molecule type" value="Genomic_DNA"/>
</dbReference>
<evidence type="ECO:0000313" key="2">
    <source>
        <dbReference type="Proteomes" id="UP000002630"/>
    </source>
</evidence>
<proteinExistence type="predicted"/>
<organism evidence="1 2">
    <name type="scientific">Ectocarpus siliculosus</name>
    <name type="common">Brown alga</name>
    <name type="synonym">Conferva siliculosa</name>
    <dbReference type="NCBI Taxonomy" id="2880"/>
    <lineage>
        <taxon>Eukaryota</taxon>
        <taxon>Sar</taxon>
        <taxon>Stramenopiles</taxon>
        <taxon>Ochrophyta</taxon>
        <taxon>PX clade</taxon>
        <taxon>Phaeophyceae</taxon>
        <taxon>Ectocarpales</taxon>
        <taxon>Ectocarpaceae</taxon>
        <taxon>Ectocarpus</taxon>
    </lineage>
</organism>
<dbReference type="Proteomes" id="UP000002630">
    <property type="component" value="Unassembled WGS sequence"/>
</dbReference>
<evidence type="ECO:0000313" key="1">
    <source>
        <dbReference type="EMBL" id="CBJ26741.1"/>
    </source>
</evidence>
<reference evidence="1 2" key="1">
    <citation type="journal article" date="2010" name="Nature">
        <title>The Ectocarpus genome and the independent evolution of multicellularity in brown algae.</title>
        <authorList>
            <person name="Cock J.M."/>
            <person name="Sterck L."/>
            <person name="Rouze P."/>
            <person name="Scornet D."/>
            <person name="Allen A.E."/>
            <person name="Amoutzias G."/>
            <person name="Anthouard V."/>
            <person name="Artiguenave F."/>
            <person name="Aury J.M."/>
            <person name="Badger J.H."/>
            <person name="Beszteri B."/>
            <person name="Billiau K."/>
            <person name="Bonnet E."/>
            <person name="Bothwell J.H."/>
            <person name="Bowler C."/>
            <person name="Boyen C."/>
            <person name="Brownlee C."/>
            <person name="Carrano C.J."/>
            <person name="Charrier B."/>
            <person name="Cho G.Y."/>
            <person name="Coelho S.M."/>
            <person name="Collen J."/>
            <person name="Corre E."/>
            <person name="Da Silva C."/>
            <person name="Delage L."/>
            <person name="Delaroque N."/>
            <person name="Dittami S.M."/>
            <person name="Doulbeau S."/>
            <person name="Elias M."/>
            <person name="Farnham G."/>
            <person name="Gachon C.M."/>
            <person name="Gschloessl B."/>
            <person name="Heesch S."/>
            <person name="Jabbari K."/>
            <person name="Jubin C."/>
            <person name="Kawai H."/>
            <person name="Kimura K."/>
            <person name="Kloareg B."/>
            <person name="Kupper F.C."/>
            <person name="Lang D."/>
            <person name="Le Bail A."/>
            <person name="Leblanc C."/>
            <person name="Lerouge P."/>
            <person name="Lohr M."/>
            <person name="Lopez P.J."/>
            <person name="Martens C."/>
            <person name="Maumus F."/>
            <person name="Michel G."/>
            <person name="Miranda-Saavedra D."/>
            <person name="Morales J."/>
            <person name="Moreau H."/>
            <person name="Motomura T."/>
            <person name="Nagasato C."/>
            <person name="Napoli C.A."/>
            <person name="Nelson D.R."/>
            <person name="Nyvall-Collen P."/>
            <person name="Peters A.F."/>
            <person name="Pommier C."/>
            <person name="Potin P."/>
            <person name="Poulain J."/>
            <person name="Quesneville H."/>
            <person name="Read B."/>
            <person name="Rensing S.A."/>
            <person name="Ritter A."/>
            <person name="Rousvoal S."/>
            <person name="Samanta M."/>
            <person name="Samson G."/>
            <person name="Schroeder D.C."/>
            <person name="Segurens B."/>
            <person name="Strittmatter M."/>
            <person name="Tonon T."/>
            <person name="Tregear J.W."/>
            <person name="Valentin K."/>
            <person name="von Dassow P."/>
            <person name="Yamagishi T."/>
            <person name="Van de Peer Y."/>
            <person name="Wincker P."/>
        </authorList>
    </citation>
    <scope>NUCLEOTIDE SEQUENCE [LARGE SCALE GENOMIC DNA]</scope>
    <source>
        <strain evidence="2">Ec32 / CCAP1310/4</strain>
    </source>
</reference>
<gene>
    <name evidence="1" type="ORF">Esi_0042_0116</name>
</gene>
<accession>D7G0S8</accession>
<dbReference type="InParanoid" id="D7G0S8"/>
<keyword evidence="2" id="KW-1185">Reference proteome</keyword>
<name>D7G0S8_ECTSI</name>